<evidence type="ECO:0000313" key="1">
    <source>
        <dbReference type="EMBL" id="MBB5917368.1"/>
    </source>
</evidence>
<protein>
    <submittedName>
        <fullName evidence="1">Uncharacterized protein</fullName>
    </submittedName>
</protein>
<organism evidence="1 2">
    <name type="scientific">Nocardia transvalensis</name>
    <dbReference type="NCBI Taxonomy" id="37333"/>
    <lineage>
        <taxon>Bacteria</taxon>
        <taxon>Bacillati</taxon>
        <taxon>Actinomycetota</taxon>
        <taxon>Actinomycetes</taxon>
        <taxon>Mycobacteriales</taxon>
        <taxon>Nocardiaceae</taxon>
        <taxon>Nocardia</taxon>
    </lineage>
</organism>
<evidence type="ECO:0000313" key="2">
    <source>
        <dbReference type="Proteomes" id="UP000540412"/>
    </source>
</evidence>
<proteinExistence type="predicted"/>
<dbReference type="AlphaFoldDB" id="A0A7W9PKH5"/>
<comment type="caution">
    <text evidence="1">The sequence shown here is derived from an EMBL/GenBank/DDBJ whole genome shotgun (WGS) entry which is preliminary data.</text>
</comment>
<accession>A0A7W9PKH5</accession>
<gene>
    <name evidence="1" type="ORF">BJY24_006280</name>
</gene>
<sequence length="64" mass="7312">MTEPFEPIALREYGCLDTSEAADMKIHEDGCMHPRNRFLFALAHWTVPTVPAHFPISAMPTRTR</sequence>
<name>A0A7W9PKH5_9NOCA</name>
<dbReference type="EMBL" id="JACHIT010000002">
    <property type="protein sequence ID" value="MBB5917368.1"/>
    <property type="molecule type" value="Genomic_DNA"/>
</dbReference>
<reference evidence="1 2" key="1">
    <citation type="submission" date="2020-08" db="EMBL/GenBank/DDBJ databases">
        <title>Sequencing the genomes of 1000 actinobacteria strains.</title>
        <authorList>
            <person name="Klenk H.-P."/>
        </authorList>
    </citation>
    <scope>NUCLEOTIDE SEQUENCE [LARGE SCALE GENOMIC DNA]</scope>
    <source>
        <strain evidence="1 2">DSM 43582</strain>
    </source>
</reference>
<keyword evidence="2" id="KW-1185">Reference proteome</keyword>
<dbReference type="Proteomes" id="UP000540412">
    <property type="component" value="Unassembled WGS sequence"/>
</dbReference>
<dbReference type="RefSeq" id="WP_184782388.1">
    <property type="nucleotide sequence ID" value="NZ_JACHIT010000002.1"/>
</dbReference>